<evidence type="ECO:0008006" key="4">
    <source>
        <dbReference type="Google" id="ProtNLM"/>
    </source>
</evidence>
<evidence type="ECO:0000256" key="1">
    <source>
        <dbReference type="SAM" id="Phobius"/>
    </source>
</evidence>
<dbReference type="OrthoDB" id="5295180at2"/>
<gene>
    <name evidence="2" type="ORF">Y5S_01046</name>
</gene>
<dbReference type="PATRIC" id="fig|1177154.3.peg.1063"/>
<organism evidence="2 3">
    <name type="scientific">Alcanivorax nanhaiticus</name>
    <dbReference type="NCBI Taxonomy" id="1177154"/>
    <lineage>
        <taxon>Bacteria</taxon>
        <taxon>Pseudomonadati</taxon>
        <taxon>Pseudomonadota</taxon>
        <taxon>Gammaproteobacteria</taxon>
        <taxon>Oceanospirillales</taxon>
        <taxon>Alcanivoracaceae</taxon>
        <taxon>Alcanivorax</taxon>
    </lineage>
</organism>
<dbReference type="eggNOG" id="COG3198">
    <property type="taxonomic scope" value="Bacteria"/>
</dbReference>
<dbReference type="EMBL" id="ARXV01000003">
    <property type="protein sequence ID" value="KGD65822.1"/>
    <property type="molecule type" value="Genomic_DNA"/>
</dbReference>
<name>A0A095SML6_9GAMM</name>
<dbReference type="Proteomes" id="UP000029444">
    <property type="component" value="Unassembled WGS sequence"/>
</dbReference>
<comment type="caution">
    <text evidence="2">The sequence shown here is derived from an EMBL/GenBank/DDBJ whole genome shotgun (WGS) entry which is preliminary data.</text>
</comment>
<evidence type="ECO:0000313" key="3">
    <source>
        <dbReference type="Proteomes" id="UP000029444"/>
    </source>
</evidence>
<proteinExistence type="predicted"/>
<dbReference type="RefSeq" id="WP_035231033.1">
    <property type="nucleotide sequence ID" value="NZ_ARXV01000003.1"/>
</dbReference>
<feature type="transmembrane region" description="Helical" evidence="1">
    <location>
        <begin position="20"/>
        <end position="42"/>
    </location>
</feature>
<dbReference type="STRING" id="1177154.Y5S_01046"/>
<evidence type="ECO:0000313" key="2">
    <source>
        <dbReference type="EMBL" id="KGD65822.1"/>
    </source>
</evidence>
<accession>A0A095SML6</accession>
<keyword evidence="1" id="KW-0472">Membrane</keyword>
<dbReference type="Pfam" id="PF05751">
    <property type="entry name" value="FixH"/>
    <property type="match status" value="1"/>
</dbReference>
<sequence length="172" mass="18815">MSHVSSHPDAEKPWYRHPFLWLAILLPASAVVAGLVTLYIAIINADDPVVDEWYKEGKSINRSAEQEQLAERLGIGLELSQVGASVQARLLSNASIPMPASITVALRHPTLADRDVIIELVNLDDNHYRGDGMLPEDGRRNVTVTSAGGHWRLYQTVMTDKGVLQLGEAPAS</sequence>
<protein>
    <recommendedName>
        <fullName evidence="4">FixH family protein</fullName>
    </recommendedName>
</protein>
<keyword evidence="1" id="KW-0812">Transmembrane</keyword>
<dbReference type="AlphaFoldDB" id="A0A095SML6"/>
<keyword evidence="3" id="KW-1185">Reference proteome</keyword>
<keyword evidence="1" id="KW-1133">Transmembrane helix</keyword>
<dbReference type="InterPro" id="IPR008620">
    <property type="entry name" value="FixH"/>
</dbReference>
<reference evidence="2 3" key="1">
    <citation type="submission" date="2012-09" db="EMBL/GenBank/DDBJ databases">
        <title>Genome Sequence of alkane-degrading Bacterium Alcanivorax sp. 19-m-6.</title>
        <authorList>
            <person name="Lai Q."/>
            <person name="Shao Z."/>
        </authorList>
    </citation>
    <scope>NUCLEOTIDE SEQUENCE [LARGE SCALE GENOMIC DNA]</scope>
    <source>
        <strain evidence="2 3">19-m-6</strain>
    </source>
</reference>